<dbReference type="GeneID" id="78084020"/>
<dbReference type="GO" id="GO:0006310">
    <property type="term" value="P:DNA recombination"/>
    <property type="evidence" value="ECO:0007669"/>
    <property type="project" value="UniProtKB-KW"/>
</dbReference>
<keyword evidence="6" id="KW-1185">Reference proteome</keyword>
<dbReference type="HOGENOM" id="CLU_033139_2_3_10"/>
<dbReference type="Proteomes" id="UP000006420">
    <property type="component" value="Unassembled WGS sequence"/>
</dbReference>
<proteinExistence type="inferred from homology"/>
<gene>
    <name evidence="5" type="ORF">HMPREF9456_03300</name>
</gene>
<dbReference type="InterPro" id="IPR050090">
    <property type="entry name" value="Tyrosine_recombinase_XerCD"/>
</dbReference>
<evidence type="ECO:0000256" key="1">
    <source>
        <dbReference type="ARBA" id="ARBA00008857"/>
    </source>
</evidence>
<comment type="caution">
    <text evidence="5">The sequence shown here is derived from an EMBL/GenBank/DDBJ whole genome shotgun (WGS) entry which is preliminary data.</text>
</comment>
<organism evidence="5 6">
    <name type="scientific">Dysgonomonas mossii DSM 22836</name>
    <dbReference type="NCBI Taxonomy" id="742767"/>
    <lineage>
        <taxon>Bacteria</taxon>
        <taxon>Pseudomonadati</taxon>
        <taxon>Bacteroidota</taxon>
        <taxon>Bacteroidia</taxon>
        <taxon>Bacteroidales</taxon>
        <taxon>Dysgonomonadaceae</taxon>
        <taxon>Dysgonomonas</taxon>
    </lineage>
</organism>
<dbReference type="PANTHER" id="PTHR30349">
    <property type="entry name" value="PHAGE INTEGRASE-RELATED"/>
    <property type="match status" value="1"/>
</dbReference>
<evidence type="ECO:0000259" key="4">
    <source>
        <dbReference type="PROSITE" id="PS51898"/>
    </source>
</evidence>
<dbReference type="Gene3D" id="1.10.443.10">
    <property type="entry name" value="Intergrase catalytic core"/>
    <property type="match status" value="1"/>
</dbReference>
<name>F8X4Z1_9BACT</name>
<comment type="similarity">
    <text evidence="1">Belongs to the 'phage' integrase family.</text>
</comment>
<accession>F8X4Z1</accession>
<dbReference type="AlphaFoldDB" id="F8X4Z1"/>
<dbReference type="CDD" id="cd01185">
    <property type="entry name" value="INTN1_C_like"/>
    <property type="match status" value="1"/>
</dbReference>
<dbReference type="Gene3D" id="1.10.150.130">
    <property type="match status" value="1"/>
</dbReference>
<evidence type="ECO:0000313" key="5">
    <source>
        <dbReference type="EMBL" id="EGK04830.1"/>
    </source>
</evidence>
<protein>
    <recommendedName>
        <fullName evidence="4">Tyr recombinase domain-containing protein</fullName>
    </recommendedName>
</protein>
<dbReference type="GO" id="GO:0003677">
    <property type="term" value="F:DNA binding"/>
    <property type="evidence" value="ECO:0007669"/>
    <property type="project" value="UniProtKB-KW"/>
</dbReference>
<dbReference type="InterPro" id="IPR025269">
    <property type="entry name" value="SAM-like_dom"/>
</dbReference>
<dbReference type="InterPro" id="IPR011010">
    <property type="entry name" value="DNA_brk_join_enz"/>
</dbReference>
<dbReference type="PANTHER" id="PTHR30349:SF64">
    <property type="entry name" value="PROPHAGE INTEGRASE INTD-RELATED"/>
    <property type="match status" value="1"/>
</dbReference>
<dbReference type="Pfam" id="PF13102">
    <property type="entry name" value="Phage_int_SAM_5"/>
    <property type="match status" value="1"/>
</dbReference>
<dbReference type="InterPro" id="IPR013762">
    <property type="entry name" value="Integrase-like_cat_sf"/>
</dbReference>
<keyword evidence="2" id="KW-0238">DNA-binding</keyword>
<dbReference type="RefSeq" id="WP_006844667.1">
    <property type="nucleotide sequence ID" value="NZ_GL892013.1"/>
</dbReference>
<feature type="non-terminal residue" evidence="5">
    <location>
        <position position="366"/>
    </location>
</feature>
<dbReference type="InterPro" id="IPR002104">
    <property type="entry name" value="Integrase_catalytic"/>
</dbReference>
<feature type="domain" description="Tyr recombinase" evidence="4">
    <location>
        <begin position="203"/>
        <end position="366"/>
    </location>
</feature>
<dbReference type="STRING" id="742767.HMPREF9456_03300"/>
<dbReference type="EMBL" id="ADLW01000020">
    <property type="protein sequence ID" value="EGK04830.1"/>
    <property type="molecule type" value="Genomic_DNA"/>
</dbReference>
<evidence type="ECO:0000256" key="3">
    <source>
        <dbReference type="ARBA" id="ARBA00023172"/>
    </source>
</evidence>
<sequence>MNNISIRFRFDKRNEASKTKQGLLHIEVREIGTNDCVLIQTGIRLYKNQFSDKMGFTCKNHDLADAITKQANDIFNEIHQFAISDKCKVLKDVKGWKYKENKQLLIPFIESEMKLRNMEYNTLKAHVTLVNKLNDFKNIKTFADLTYTNIVAFDKYMRDKKIGNISINKNHSLFNMYIKIAINKELIQKSPYDLFTPPKGKNNDPVFLTIEEVERIKNLSGLNEKLERTRDLFVFQCYTGMAYVDMQSFSKNDIQILNEQEIIRSSRTKTDESFILLFLPDAKKIAEKYNYSLPKISNQKYNDYLKLLIAHPEVNINKKVTSHTARHTFATYLLNKGISLETVSKTLGHSNIKQTQLYARILSKKV</sequence>
<dbReference type="SUPFAM" id="SSF56349">
    <property type="entry name" value="DNA breaking-rejoining enzymes"/>
    <property type="match status" value="1"/>
</dbReference>
<reference evidence="5 6" key="1">
    <citation type="submission" date="2011-04" db="EMBL/GenBank/DDBJ databases">
        <title>The Genome Sequence of Dysgonomonas mossii DSM 22836.</title>
        <authorList>
            <consortium name="The Broad Institute Genome Sequencing Platform"/>
            <person name="Earl A."/>
            <person name="Ward D."/>
            <person name="Feldgarden M."/>
            <person name="Gevers D."/>
            <person name="Pudlo N."/>
            <person name="Martens E."/>
            <person name="Allen-Vercoe E."/>
            <person name="Young S.K."/>
            <person name="Zeng Q."/>
            <person name="Gargeya S."/>
            <person name="Fitzgerald M."/>
            <person name="Haas B."/>
            <person name="Abouelleil A."/>
            <person name="Alvarado L."/>
            <person name="Arachchi H.M."/>
            <person name="Berlin A."/>
            <person name="Brown A."/>
            <person name="Chapman S.B."/>
            <person name="Chen Z."/>
            <person name="Dunbar C."/>
            <person name="Freedman E."/>
            <person name="Gearin G."/>
            <person name="Gellesch M."/>
            <person name="Goldberg J."/>
            <person name="Griggs A."/>
            <person name="Gujja S."/>
            <person name="Heiman D."/>
            <person name="Howarth C."/>
            <person name="Larson L."/>
            <person name="Lui A."/>
            <person name="MacDonald P.J.P."/>
            <person name="Mehta T."/>
            <person name="Montmayeur A."/>
            <person name="Murphy C."/>
            <person name="Neiman D."/>
            <person name="Pearson M."/>
            <person name="Priest M."/>
            <person name="Roberts A."/>
            <person name="Saif S."/>
            <person name="Shea T."/>
            <person name="Shenoy N."/>
            <person name="Sisk P."/>
            <person name="Stolte C."/>
            <person name="Sykes S."/>
            <person name="Yandava C."/>
            <person name="Wortman J."/>
            <person name="Nusbaum C."/>
            <person name="Birren B."/>
        </authorList>
    </citation>
    <scope>NUCLEOTIDE SEQUENCE [LARGE SCALE GENOMIC DNA]</scope>
    <source>
        <strain evidence="5 6">DSM 22836</strain>
    </source>
</reference>
<dbReference type="eggNOG" id="COG4974">
    <property type="taxonomic scope" value="Bacteria"/>
</dbReference>
<dbReference type="Pfam" id="PF00589">
    <property type="entry name" value="Phage_integrase"/>
    <property type="match status" value="1"/>
</dbReference>
<evidence type="ECO:0000256" key="2">
    <source>
        <dbReference type="ARBA" id="ARBA00023125"/>
    </source>
</evidence>
<keyword evidence="3" id="KW-0233">DNA recombination</keyword>
<dbReference type="GO" id="GO:0015074">
    <property type="term" value="P:DNA integration"/>
    <property type="evidence" value="ECO:0007669"/>
    <property type="project" value="InterPro"/>
</dbReference>
<dbReference type="InterPro" id="IPR010998">
    <property type="entry name" value="Integrase_recombinase_N"/>
</dbReference>
<dbReference type="PROSITE" id="PS51898">
    <property type="entry name" value="TYR_RECOMBINASE"/>
    <property type="match status" value="1"/>
</dbReference>
<evidence type="ECO:0000313" key="6">
    <source>
        <dbReference type="Proteomes" id="UP000006420"/>
    </source>
</evidence>